<dbReference type="KEGG" id="lmat:92515005"/>
<evidence type="ECO:0000313" key="1">
    <source>
        <dbReference type="EMBL" id="KAG5477718.1"/>
    </source>
</evidence>
<sequence>MWKATLVEIGNRAGKKAVLPALNKLAKTVTADISISSSRPRCSPGPLFSSAADTLCNSRNDYLTQLRSSALYSSLSTSTAVVRASDEIDTLLRNTERLSFLYAQEAFCALIKAGEVRNALRLTTFWRYERPKRLRLLRRKARRELVGAIRSLEEVKDTSTLKALIDILSASLKEQQIAHKSALQAVSLTYSDACPSAIQYKLFAPLGLAATAYVLLCTAEAACRLSDRDGMSVLEKLKILDKCADASITTAGAGRLPYRLHRLLEVWITEGVLDAKLAEQVCPDLSLKLVHPSHYTTLDILSLDRKEARYIQKNWVSHGLLQPTSGSVDQPSKWRCIMSRVLASSTTLQAVEANCLLVSLLCSPEKRSAACNSCALNNARKGILRLLCDLQPSVRRHVASRLLMNRHLFAALQISPFATACVYLQSFYSKNDVDPVLCKICTGLLFRLCRAGRHVDAARMIWNHLSIECTATAALFKKSAVVVDFAVLAMSQAMHDACRNKSAQRWMGYRSLALLRTAASASHRVTVMHCAPVCVRALECGVPFAAVHDALSHIFRDDSAQSAWALNLVRLCSAAEFMPAKVKANRCGLATDVASRLAHLCRAQGNQDGNVVLCTPSRSRQLALWTTLTEPYSNPRLNGLMAALFLSRTARDAILDCTWCYQQQLNGEALAQKECADQVSLSEIWNWEVAAAMASNSCNDENFAFFLECLRRRKPRGFLRAESNVDNAAALLCSEQDAYYTTFVAS</sequence>
<dbReference type="GeneID" id="92515005"/>
<proteinExistence type="predicted"/>
<dbReference type="EMBL" id="JAFEUZ010000024">
    <property type="protein sequence ID" value="KAG5477718.1"/>
    <property type="molecule type" value="Genomic_DNA"/>
</dbReference>
<protein>
    <submittedName>
        <fullName evidence="1">Uncharacterized protein</fullName>
    </submittedName>
</protein>
<keyword evidence="2" id="KW-1185">Reference proteome</keyword>
<dbReference type="OrthoDB" id="252468at2759"/>
<gene>
    <name evidence="1" type="ORF">LSCM1_05014</name>
</gene>
<dbReference type="Proteomes" id="UP000673552">
    <property type="component" value="Unassembled WGS sequence"/>
</dbReference>
<name>A0A836HJA3_9TRYP</name>
<evidence type="ECO:0000313" key="2">
    <source>
        <dbReference type="Proteomes" id="UP000673552"/>
    </source>
</evidence>
<reference evidence="2" key="1">
    <citation type="journal article" date="2021" name="Microbiol. Resour. Announc.">
        <title>LGAAP: Leishmaniinae Genome Assembly and Annotation Pipeline.</title>
        <authorList>
            <person name="Almutairi H."/>
            <person name="Urbaniak M.D."/>
            <person name="Bates M.D."/>
            <person name="Jariyapan N."/>
            <person name="Kwakye-Nuako G."/>
            <person name="Thomaz-Soccol V."/>
            <person name="Al-Salem W.S."/>
            <person name="Dillon R.J."/>
            <person name="Bates P.A."/>
            <person name="Gatherer D."/>
        </authorList>
    </citation>
    <scope>NUCLEOTIDE SEQUENCE [LARGE SCALE GENOMIC DNA]</scope>
</reference>
<reference evidence="2" key="2">
    <citation type="journal article" date="2021" name="Sci. Data">
        <title>Chromosome-scale genome sequencing, assembly and annotation of six genomes from subfamily Leishmaniinae.</title>
        <authorList>
            <person name="Almutairi H."/>
            <person name="Urbaniak M.D."/>
            <person name="Bates M.D."/>
            <person name="Jariyapan N."/>
            <person name="Kwakye-Nuako G."/>
            <person name="Thomaz Soccol V."/>
            <person name="Al-Salem W.S."/>
            <person name="Dillon R.J."/>
            <person name="Bates P.A."/>
            <person name="Gatherer D."/>
        </authorList>
    </citation>
    <scope>NUCLEOTIDE SEQUENCE [LARGE SCALE GENOMIC DNA]</scope>
</reference>
<dbReference type="AlphaFoldDB" id="A0A836HJA3"/>
<dbReference type="RefSeq" id="XP_067178356.1">
    <property type="nucleotide sequence ID" value="XM_067322493.1"/>
</dbReference>
<organism evidence="1 2">
    <name type="scientific">Leishmania martiniquensis</name>
    <dbReference type="NCBI Taxonomy" id="1580590"/>
    <lineage>
        <taxon>Eukaryota</taxon>
        <taxon>Discoba</taxon>
        <taxon>Euglenozoa</taxon>
        <taxon>Kinetoplastea</taxon>
        <taxon>Metakinetoplastina</taxon>
        <taxon>Trypanosomatida</taxon>
        <taxon>Trypanosomatidae</taxon>
        <taxon>Leishmaniinae</taxon>
        <taxon>Leishmania</taxon>
    </lineage>
</organism>
<comment type="caution">
    <text evidence="1">The sequence shown here is derived from an EMBL/GenBank/DDBJ whole genome shotgun (WGS) entry which is preliminary data.</text>
</comment>
<accession>A0A836HJA3</accession>